<sequence>MNLKPLPLKPWLAAAALALSSLAAQAATVSLQTAGPAQVGGGVDLLISVIDPFGGRPLDEELLSFGFRLSYDTTRLSLAGFTPVAGWDDDSPWLGAGQFGASRFPGLGNAGQASLLLGTLHFDALQGGLAQISLISDAGNLNHGLSYLWSNVQPINASLALPVSAVPEPTSALLAALGLGGLAMVGRRRQAGR</sequence>
<keyword evidence="1" id="KW-0732">Signal</keyword>
<evidence type="ECO:0000256" key="1">
    <source>
        <dbReference type="SAM" id="SignalP"/>
    </source>
</evidence>
<dbReference type="Proteomes" id="UP000197468">
    <property type="component" value="Unassembled WGS sequence"/>
</dbReference>
<dbReference type="Pfam" id="PF07589">
    <property type="entry name" value="PEP-CTERM"/>
    <property type="match status" value="1"/>
</dbReference>
<dbReference type="NCBIfam" id="TIGR02595">
    <property type="entry name" value="PEP_CTERM"/>
    <property type="match status" value="1"/>
</dbReference>
<keyword evidence="4" id="KW-1185">Reference proteome</keyword>
<feature type="chain" id="PRO_5012128393" description="Ice-binding protein C-terminal domain-containing protein" evidence="1">
    <location>
        <begin position="27"/>
        <end position="193"/>
    </location>
</feature>
<protein>
    <recommendedName>
        <fullName evidence="2">Ice-binding protein C-terminal domain-containing protein</fullName>
    </recommendedName>
</protein>
<dbReference type="EMBL" id="NIOF01000004">
    <property type="protein sequence ID" value="OWQ90900.1"/>
    <property type="molecule type" value="Genomic_DNA"/>
</dbReference>
<name>A0A246JEB1_9BURK</name>
<comment type="caution">
    <text evidence="3">The sequence shown here is derived from an EMBL/GenBank/DDBJ whole genome shotgun (WGS) entry which is preliminary data.</text>
</comment>
<gene>
    <name evidence="3" type="ORF">CDN99_12125</name>
</gene>
<dbReference type="OrthoDB" id="9153768at2"/>
<feature type="signal peptide" evidence="1">
    <location>
        <begin position="1"/>
        <end position="26"/>
    </location>
</feature>
<organism evidence="3 4">
    <name type="scientific">Roseateles aquatilis</name>
    <dbReference type="NCBI Taxonomy" id="431061"/>
    <lineage>
        <taxon>Bacteria</taxon>
        <taxon>Pseudomonadati</taxon>
        <taxon>Pseudomonadota</taxon>
        <taxon>Betaproteobacteria</taxon>
        <taxon>Burkholderiales</taxon>
        <taxon>Sphaerotilaceae</taxon>
        <taxon>Roseateles</taxon>
    </lineage>
</organism>
<accession>A0A246JEB1</accession>
<feature type="domain" description="Ice-binding protein C-terminal" evidence="2">
    <location>
        <begin position="165"/>
        <end position="189"/>
    </location>
</feature>
<dbReference type="AlphaFoldDB" id="A0A246JEB1"/>
<dbReference type="InterPro" id="IPR013424">
    <property type="entry name" value="Ice-binding_C"/>
</dbReference>
<evidence type="ECO:0000259" key="2">
    <source>
        <dbReference type="Pfam" id="PF07589"/>
    </source>
</evidence>
<reference evidence="3 4" key="1">
    <citation type="journal article" date="2008" name="Int. J. Syst. Evol. Microbiol.">
        <title>Description of Roseateles aquatilis sp. nov. and Roseateles terrae sp. nov., in the class Betaproteobacteria, and emended description of the genus Roseateles.</title>
        <authorList>
            <person name="Gomila M."/>
            <person name="Bowien B."/>
            <person name="Falsen E."/>
            <person name="Moore E.R."/>
            <person name="Lalucat J."/>
        </authorList>
    </citation>
    <scope>NUCLEOTIDE SEQUENCE [LARGE SCALE GENOMIC DNA]</scope>
    <source>
        <strain evidence="3 4">CCUG 48205</strain>
    </source>
</reference>
<evidence type="ECO:0000313" key="3">
    <source>
        <dbReference type="EMBL" id="OWQ90900.1"/>
    </source>
</evidence>
<evidence type="ECO:0000313" key="4">
    <source>
        <dbReference type="Proteomes" id="UP000197468"/>
    </source>
</evidence>
<dbReference type="RefSeq" id="WP_088385106.1">
    <property type="nucleotide sequence ID" value="NZ_NIOF01000004.1"/>
</dbReference>
<proteinExistence type="predicted"/>